<dbReference type="Proteomes" id="UP000515163">
    <property type="component" value="Unplaced"/>
</dbReference>
<proteinExistence type="predicted"/>
<dbReference type="AlphaFoldDB" id="A0A6P8HAF3"/>
<protein>
    <submittedName>
        <fullName evidence="3">Uncharacterized protein LOC116289370</fullName>
    </submittedName>
</protein>
<dbReference type="InterPro" id="IPR036397">
    <property type="entry name" value="RNaseH_sf"/>
</dbReference>
<dbReference type="SUPFAM" id="SSF46689">
    <property type="entry name" value="Homeodomain-like"/>
    <property type="match status" value="1"/>
</dbReference>
<reference evidence="3" key="1">
    <citation type="submission" date="2025-08" db="UniProtKB">
        <authorList>
            <consortium name="RefSeq"/>
        </authorList>
    </citation>
    <scope>IDENTIFICATION</scope>
    <source>
        <tissue evidence="3">Tentacle</tissue>
    </source>
</reference>
<evidence type="ECO:0000259" key="1">
    <source>
        <dbReference type="Pfam" id="PF13358"/>
    </source>
</evidence>
<dbReference type="GO" id="GO:0003676">
    <property type="term" value="F:nucleic acid binding"/>
    <property type="evidence" value="ECO:0007669"/>
    <property type="project" value="InterPro"/>
</dbReference>
<gene>
    <name evidence="3" type="primary">LOC116289370</name>
</gene>
<evidence type="ECO:0000313" key="3">
    <source>
        <dbReference type="RefSeq" id="XP_031552128.1"/>
    </source>
</evidence>
<dbReference type="PANTHER" id="PTHR46564">
    <property type="entry name" value="TRANSPOSASE"/>
    <property type="match status" value="1"/>
</dbReference>
<dbReference type="GeneID" id="116289370"/>
<dbReference type="InterPro" id="IPR009057">
    <property type="entry name" value="Homeodomain-like_sf"/>
</dbReference>
<dbReference type="InterPro" id="IPR038717">
    <property type="entry name" value="Tc1-like_DDE_dom"/>
</dbReference>
<name>A0A6P8HAF3_ACTTE</name>
<dbReference type="RefSeq" id="XP_031552128.1">
    <property type="nucleotide sequence ID" value="XM_031696268.1"/>
</dbReference>
<dbReference type="OrthoDB" id="5957333at2759"/>
<dbReference type="Pfam" id="PF13358">
    <property type="entry name" value="DDE_3"/>
    <property type="match status" value="1"/>
</dbReference>
<dbReference type="PANTHER" id="PTHR46564:SF1">
    <property type="entry name" value="TRANSPOSASE"/>
    <property type="match status" value="1"/>
</dbReference>
<sequence length="359" mass="39864">MNINKAGRSYQPGKSLDYDLREVIITKCFGYGGDPLYNFLPVSLSTIAEEAGVAKNTVRKVWSEFCTTRTVNPRARGGDFCSKLSAGDLELIEVLKTTRGSISLRELHAVLDDVGDVTDISLSAISKAIKSKLLSGRKYSRKKITHVARERFTNDNMVYTQLFINYLSAKDPQKIKFFDEAGIKTPDVGTRLYGNSPVGQRCVEIAKKVESPNQTLNLLISLNGPEHYNIINGASNTIEFWNFFEEAAIAGNITTGRPALEVGDIIVMDNLAVHHYEGGEVLEEYLADMGIELIYTPSYSPDLNPVEFCFNKVKGLLNGRLVDNVKNDLKLAVMEAVEDISSSDARKFYLSTSYMFPNV</sequence>
<organism evidence="2 3">
    <name type="scientific">Actinia tenebrosa</name>
    <name type="common">Australian red waratah sea anemone</name>
    <dbReference type="NCBI Taxonomy" id="6105"/>
    <lineage>
        <taxon>Eukaryota</taxon>
        <taxon>Metazoa</taxon>
        <taxon>Cnidaria</taxon>
        <taxon>Anthozoa</taxon>
        <taxon>Hexacorallia</taxon>
        <taxon>Actiniaria</taxon>
        <taxon>Actiniidae</taxon>
        <taxon>Actinia</taxon>
    </lineage>
</organism>
<accession>A0A6P8HAF3</accession>
<keyword evidence="2" id="KW-1185">Reference proteome</keyword>
<feature type="domain" description="Tc1-like transposase DDE" evidence="1">
    <location>
        <begin position="175"/>
        <end position="325"/>
    </location>
</feature>
<dbReference type="InParanoid" id="A0A6P8HAF3"/>
<dbReference type="KEGG" id="aten:116289370"/>
<evidence type="ECO:0000313" key="2">
    <source>
        <dbReference type="Proteomes" id="UP000515163"/>
    </source>
</evidence>
<dbReference type="Gene3D" id="3.30.420.10">
    <property type="entry name" value="Ribonuclease H-like superfamily/Ribonuclease H"/>
    <property type="match status" value="1"/>
</dbReference>